<dbReference type="EMBL" id="MFJA01000044">
    <property type="protein sequence ID" value="OGG02977.1"/>
    <property type="molecule type" value="Genomic_DNA"/>
</dbReference>
<sequence length="196" mass="21705">MSVRSLNKVILIGNLTRDPELRYTPAGTAVCTFGLATNRQWTTQTGETKEETEFHRIVSWNKLAELCSQLLSKGRKVYVEGRLATHSWTGQDGNQRTTTEIVIDDMIILDSKKIYKEEGEAVVSPQISEIKAEPSEANAEIAGQEAVAVSVSQVKAIPADDKKKKQKKTSVKEDEEVKTAVEKSPSEDITPDDIPF</sequence>
<dbReference type="InterPro" id="IPR012340">
    <property type="entry name" value="NA-bd_OB-fold"/>
</dbReference>
<dbReference type="GO" id="GO:0006260">
    <property type="term" value="P:DNA replication"/>
    <property type="evidence" value="ECO:0007669"/>
    <property type="project" value="InterPro"/>
</dbReference>
<dbReference type="InterPro" id="IPR000424">
    <property type="entry name" value="Primosome_PriB/ssb"/>
</dbReference>
<dbReference type="PANTHER" id="PTHR10302">
    <property type="entry name" value="SINGLE-STRANDED DNA-BINDING PROTEIN"/>
    <property type="match status" value="1"/>
</dbReference>
<name>A0A1F5YSM8_9BACT</name>
<dbReference type="HAMAP" id="MF_00984">
    <property type="entry name" value="SSB"/>
    <property type="match status" value="1"/>
</dbReference>
<dbReference type="NCBIfam" id="TIGR00621">
    <property type="entry name" value="ssb"/>
    <property type="match status" value="1"/>
</dbReference>
<dbReference type="STRING" id="1798371.A2W14_04320"/>
<dbReference type="PROSITE" id="PS50935">
    <property type="entry name" value="SSB"/>
    <property type="match status" value="1"/>
</dbReference>
<dbReference type="SUPFAM" id="SSF50249">
    <property type="entry name" value="Nucleic acid-binding proteins"/>
    <property type="match status" value="1"/>
</dbReference>
<evidence type="ECO:0000313" key="6">
    <source>
        <dbReference type="Proteomes" id="UP000176665"/>
    </source>
</evidence>
<dbReference type="CDD" id="cd04496">
    <property type="entry name" value="SSB_OBF"/>
    <property type="match status" value="1"/>
</dbReference>
<comment type="subunit">
    <text evidence="2">Homotetramer.</text>
</comment>
<proteinExistence type="inferred from homology"/>
<protein>
    <recommendedName>
        <fullName evidence="2 3">Single-stranded DNA-binding protein</fullName>
        <shortName evidence="2">SSB</shortName>
    </recommendedName>
</protein>
<evidence type="ECO:0000256" key="3">
    <source>
        <dbReference type="RuleBase" id="RU000524"/>
    </source>
</evidence>
<evidence type="ECO:0000256" key="2">
    <source>
        <dbReference type="HAMAP-Rule" id="MF_00984"/>
    </source>
</evidence>
<dbReference type="InterPro" id="IPR011344">
    <property type="entry name" value="ssDNA-bd"/>
</dbReference>
<gene>
    <name evidence="5" type="ORF">A2W14_04320</name>
</gene>
<organism evidence="5 6">
    <name type="scientific">Candidatus Gottesmanbacteria bacterium RBG_16_37_8</name>
    <dbReference type="NCBI Taxonomy" id="1798371"/>
    <lineage>
        <taxon>Bacteria</taxon>
        <taxon>Candidatus Gottesmaniibacteriota</taxon>
    </lineage>
</organism>
<dbReference type="GO" id="GO:0003697">
    <property type="term" value="F:single-stranded DNA binding"/>
    <property type="evidence" value="ECO:0007669"/>
    <property type="project" value="UniProtKB-UniRule"/>
</dbReference>
<dbReference type="AlphaFoldDB" id="A0A1F5YSM8"/>
<dbReference type="GO" id="GO:0009295">
    <property type="term" value="C:nucleoid"/>
    <property type="evidence" value="ECO:0007669"/>
    <property type="project" value="TreeGrafter"/>
</dbReference>
<reference evidence="5 6" key="1">
    <citation type="journal article" date="2016" name="Nat. Commun.">
        <title>Thousands of microbial genomes shed light on interconnected biogeochemical processes in an aquifer system.</title>
        <authorList>
            <person name="Anantharaman K."/>
            <person name="Brown C.T."/>
            <person name="Hug L.A."/>
            <person name="Sharon I."/>
            <person name="Castelle C.J."/>
            <person name="Probst A.J."/>
            <person name="Thomas B.C."/>
            <person name="Singh A."/>
            <person name="Wilkins M.J."/>
            <person name="Karaoz U."/>
            <person name="Brodie E.L."/>
            <person name="Williams K.H."/>
            <person name="Hubbard S.S."/>
            <person name="Banfield J.F."/>
        </authorList>
    </citation>
    <scope>NUCLEOTIDE SEQUENCE [LARGE SCALE GENOMIC DNA]</scope>
</reference>
<dbReference type="Proteomes" id="UP000176665">
    <property type="component" value="Unassembled WGS sequence"/>
</dbReference>
<comment type="caution">
    <text evidence="5">The sequence shown here is derived from an EMBL/GenBank/DDBJ whole genome shotgun (WGS) entry which is preliminary data.</text>
</comment>
<feature type="region of interest" description="Disordered" evidence="4">
    <location>
        <begin position="159"/>
        <end position="196"/>
    </location>
</feature>
<accession>A0A1F5YSM8</accession>
<evidence type="ECO:0000256" key="4">
    <source>
        <dbReference type="SAM" id="MobiDB-lite"/>
    </source>
</evidence>
<keyword evidence="1 2" id="KW-0238">DNA-binding</keyword>
<feature type="compositionally biased region" description="Basic and acidic residues" evidence="4">
    <location>
        <begin position="170"/>
        <end position="186"/>
    </location>
</feature>
<comment type="caution">
    <text evidence="2">Lacks conserved residue(s) required for the propagation of feature annotation.</text>
</comment>
<dbReference type="Gene3D" id="2.40.50.140">
    <property type="entry name" value="Nucleic acid-binding proteins"/>
    <property type="match status" value="1"/>
</dbReference>
<dbReference type="Pfam" id="PF00436">
    <property type="entry name" value="SSB"/>
    <property type="match status" value="1"/>
</dbReference>
<evidence type="ECO:0000256" key="1">
    <source>
        <dbReference type="ARBA" id="ARBA00023125"/>
    </source>
</evidence>
<evidence type="ECO:0000313" key="5">
    <source>
        <dbReference type="EMBL" id="OGG02977.1"/>
    </source>
</evidence>
<dbReference type="PANTHER" id="PTHR10302:SF27">
    <property type="entry name" value="SINGLE-STRANDED DNA-BINDING PROTEIN"/>
    <property type="match status" value="1"/>
</dbReference>